<gene>
    <name evidence="9" type="ORF">HETSPECPRED_000100</name>
</gene>
<name>A0A8H3EHF4_9LECA</name>
<dbReference type="NCBIfam" id="TIGR00790">
    <property type="entry name" value="fnt"/>
    <property type="match status" value="1"/>
</dbReference>
<keyword evidence="4 8" id="KW-1133">Transmembrane helix</keyword>
<evidence type="ECO:0000256" key="8">
    <source>
        <dbReference type="SAM" id="Phobius"/>
    </source>
</evidence>
<keyword evidence="10" id="KW-1185">Reference proteome</keyword>
<dbReference type="OrthoDB" id="4829at2759"/>
<dbReference type="GO" id="GO:0015513">
    <property type="term" value="F:high-affinity secondary active nitrite transmembrane transporter activity"/>
    <property type="evidence" value="ECO:0007669"/>
    <property type="project" value="TreeGrafter"/>
</dbReference>
<feature type="transmembrane region" description="Helical" evidence="8">
    <location>
        <begin position="61"/>
        <end position="80"/>
    </location>
</feature>
<evidence type="ECO:0008006" key="11">
    <source>
        <dbReference type="Google" id="ProtNLM"/>
    </source>
</evidence>
<evidence type="ECO:0000256" key="5">
    <source>
        <dbReference type="ARBA" id="ARBA00023136"/>
    </source>
</evidence>
<protein>
    <recommendedName>
        <fullName evidence="11">Formate/nitrite transporter</fullName>
    </recommendedName>
</protein>
<feature type="transmembrane region" description="Helical" evidence="8">
    <location>
        <begin position="192"/>
        <end position="214"/>
    </location>
</feature>
<dbReference type="EMBL" id="CAJPDS010000001">
    <property type="protein sequence ID" value="CAF9903051.1"/>
    <property type="molecule type" value="Genomic_DNA"/>
</dbReference>
<dbReference type="PROSITE" id="PS01005">
    <property type="entry name" value="FORMATE_NITRITE_TP_1"/>
    <property type="match status" value="1"/>
</dbReference>
<dbReference type="Pfam" id="PF01226">
    <property type="entry name" value="Form_Nir_trans"/>
    <property type="match status" value="1"/>
</dbReference>
<evidence type="ECO:0000256" key="4">
    <source>
        <dbReference type="ARBA" id="ARBA00022989"/>
    </source>
</evidence>
<evidence type="ECO:0000256" key="7">
    <source>
        <dbReference type="SAM" id="MobiDB-lite"/>
    </source>
</evidence>
<evidence type="ECO:0000256" key="1">
    <source>
        <dbReference type="ARBA" id="ARBA00004141"/>
    </source>
</evidence>
<evidence type="ECO:0000256" key="2">
    <source>
        <dbReference type="ARBA" id="ARBA00022448"/>
    </source>
</evidence>
<feature type="transmembrane region" description="Helical" evidence="8">
    <location>
        <begin position="235"/>
        <end position="257"/>
    </location>
</feature>
<dbReference type="AlphaFoldDB" id="A0A8H3EHF4"/>
<dbReference type="Gene3D" id="1.20.1080.10">
    <property type="entry name" value="Glycerol uptake facilitator protein"/>
    <property type="match status" value="1"/>
</dbReference>
<dbReference type="InterPro" id="IPR024002">
    <property type="entry name" value="For/NO2_transpt_CS"/>
</dbReference>
<reference evidence="9" key="1">
    <citation type="submission" date="2021-03" db="EMBL/GenBank/DDBJ databases">
        <authorList>
            <person name="Tagirdzhanova G."/>
        </authorList>
    </citation>
    <scope>NUCLEOTIDE SEQUENCE</scope>
</reference>
<evidence type="ECO:0000313" key="10">
    <source>
        <dbReference type="Proteomes" id="UP000664521"/>
    </source>
</evidence>
<proteinExistence type="inferred from homology"/>
<dbReference type="GO" id="GO:0005886">
    <property type="term" value="C:plasma membrane"/>
    <property type="evidence" value="ECO:0007669"/>
    <property type="project" value="TreeGrafter"/>
</dbReference>
<dbReference type="GO" id="GO:0015707">
    <property type="term" value="P:nitrite transport"/>
    <property type="evidence" value="ECO:0007669"/>
    <property type="project" value="TreeGrafter"/>
</dbReference>
<dbReference type="PANTHER" id="PTHR30520">
    <property type="entry name" value="FORMATE TRANSPORTER-RELATED"/>
    <property type="match status" value="1"/>
</dbReference>
<sequence>MDAFTTQQTAELVSRIGTKKAQMRLDKLWWNSFMSGPLLGFGCAVLLSTEAAPWYQENAPGLIRTIGALFFPIGLVMIVLSGSDLFTSNIMFMTTAFLQRRITFLDLLTNWVVSYLGNLAGMLFFMAVITGYGGVFDMYAYRQETINFATQKCVLPQWHQIFLRAIGANWLVCFAVFISISSREVVSKIVAIWWPTATFVALGLDHVIANMYFIPIAIWNAHPQITVSFYIWKSLIPTTLGNIVGGGLFVGVAYWYLFLTGSGSVDIDFNLGSLNTALEAGGPLGRARTRSQAMPNGQHESEGEVLEGKAIDDDAAHVARNGSTSLPHSGSYMASGIGKELSTDIYANSAGQRQAIDEEKNTGR</sequence>
<evidence type="ECO:0000256" key="6">
    <source>
        <dbReference type="ARBA" id="ARBA00049660"/>
    </source>
</evidence>
<dbReference type="PANTHER" id="PTHR30520:SF6">
    <property type="entry name" value="FORMATE_NITRATE FAMILY TRANSPORTER (EUROFUNG)"/>
    <property type="match status" value="1"/>
</dbReference>
<keyword evidence="5 8" id="KW-0472">Membrane</keyword>
<organism evidence="9 10">
    <name type="scientific">Heterodermia speciosa</name>
    <dbReference type="NCBI Taxonomy" id="116794"/>
    <lineage>
        <taxon>Eukaryota</taxon>
        <taxon>Fungi</taxon>
        <taxon>Dikarya</taxon>
        <taxon>Ascomycota</taxon>
        <taxon>Pezizomycotina</taxon>
        <taxon>Lecanoromycetes</taxon>
        <taxon>OSLEUM clade</taxon>
        <taxon>Lecanoromycetidae</taxon>
        <taxon>Caliciales</taxon>
        <taxon>Physciaceae</taxon>
        <taxon>Heterodermia</taxon>
    </lineage>
</organism>
<dbReference type="Proteomes" id="UP000664521">
    <property type="component" value="Unassembled WGS sequence"/>
</dbReference>
<keyword evidence="3 8" id="KW-0812">Transmembrane</keyword>
<comment type="caution">
    <text evidence="9">The sequence shown here is derived from an EMBL/GenBank/DDBJ whole genome shotgun (WGS) entry which is preliminary data.</text>
</comment>
<accession>A0A8H3EHF4</accession>
<keyword evidence="2" id="KW-0813">Transport</keyword>
<dbReference type="InterPro" id="IPR023271">
    <property type="entry name" value="Aquaporin-like"/>
</dbReference>
<feature type="transmembrane region" description="Helical" evidence="8">
    <location>
        <begin position="28"/>
        <end position="49"/>
    </location>
</feature>
<dbReference type="FunFam" id="1.20.1080.10:FF:000011">
    <property type="entry name" value="Formate family transporter"/>
    <property type="match status" value="1"/>
</dbReference>
<dbReference type="InterPro" id="IPR000292">
    <property type="entry name" value="For/NO2_transpt"/>
</dbReference>
<evidence type="ECO:0000313" key="9">
    <source>
        <dbReference type="EMBL" id="CAF9903051.1"/>
    </source>
</evidence>
<evidence type="ECO:0000256" key="3">
    <source>
        <dbReference type="ARBA" id="ARBA00022692"/>
    </source>
</evidence>
<feature type="region of interest" description="Disordered" evidence="7">
    <location>
        <begin position="285"/>
        <end position="305"/>
    </location>
</feature>
<comment type="subcellular location">
    <subcellularLocation>
        <location evidence="1">Membrane</location>
        <topology evidence="1">Multi-pass membrane protein</topology>
    </subcellularLocation>
</comment>
<feature type="transmembrane region" description="Helical" evidence="8">
    <location>
        <begin position="161"/>
        <end position="180"/>
    </location>
</feature>
<comment type="similarity">
    <text evidence="6">Belongs to the FNT transporter (TC 1.A.16) family.</text>
</comment>